<dbReference type="NCBIfam" id="TIGR01870">
    <property type="entry name" value="cas_TM1810_Csm2"/>
    <property type="match status" value="1"/>
</dbReference>
<dbReference type="Proteomes" id="UP001245683">
    <property type="component" value="Unassembled WGS sequence"/>
</dbReference>
<dbReference type="AlphaFoldDB" id="A0AAE4NUA1"/>
<comment type="function">
    <text evidence="1">This subunit may be involved in monitoring complementarity of crRNA and target RNA.</text>
</comment>
<dbReference type="GO" id="GO:0003723">
    <property type="term" value="F:RNA binding"/>
    <property type="evidence" value="ECO:0007669"/>
    <property type="project" value="UniProtKB-KW"/>
</dbReference>
<evidence type="ECO:0000313" key="9">
    <source>
        <dbReference type="Proteomes" id="UP001245683"/>
    </source>
</evidence>
<sequence length="183" mass="21335">MSYGGNRNVGDKNRHQHTAPSEEEVFRKFDNLQFWELQSVIKNNEAINRAYWKIRDRFSKFPEWDEKEMLRNAAIVAAKAVVDKIHTTQVRKIIEMAKDVHVKVSIIQEEKADLSNEIQANARKMMMLLAYTAGKNPNVSSLANSLQPILAWLLENPSKENFNRVYEFFEAIISYHRYFGGKE</sequence>
<accession>A0AAE4NUA1</accession>
<dbReference type="Pfam" id="PF03750">
    <property type="entry name" value="Csm2_III-A"/>
    <property type="match status" value="1"/>
</dbReference>
<keyword evidence="5" id="KW-0051">Antiviral defense</keyword>
<keyword evidence="9" id="KW-1185">Reference proteome</keyword>
<evidence type="ECO:0000256" key="7">
    <source>
        <dbReference type="SAM" id="MobiDB-lite"/>
    </source>
</evidence>
<protein>
    <recommendedName>
        <fullName evidence="3">CRISPR system Cms protein Csm2</fullName>
    </recommendedName>
    <alternativeName>
        <fullName evidence="6">CRISPR type III A-associated protein Csm2</fullName>
    </alternativeName>
</protein>
<evidence type="ECO:0000256" key="1">
    <source>
        <dbReference type="ARBA" id="ARBA00003640"/>
    </source>
</evidence>
<organism evidence="8 9">
    <name type="scientific">Thermococcus waiotapuensis</name>
    <dbReference type="NCBI Taxonomy" id="90909"/>
    <lineage>
        <taxon>Archaea</taxon>
        <taxon>Methanobacteriati</taxon>
        <taxon>Methanobacteriota</taxon>
        <taxon>Thermococci</taxon>
        <taxon>Thermococcales</taxon>
        <taxon>Thermococcaceae</taxon>
        <taxon>Thermococcus</taxon>
    </lineage>
</organism>
<evidence type="ECO:0000256" key="5">
    <source>
        <dbReference type="ARBA" id="ARBA00023118"/>
    </source>
</evidence>
<evidence type="ECO:0000256" key="3">
    <source>
        <dbReference type="ARBA" id="ARBA00016118"/>
    </source>
</evidence>
<dbReference type="RefSeq" id="WP_315340777.1">
    <property type="nucleotide sequence ID" value="NZ_JAVDZE010000001.1"/>
</dbReference>
<keyword evidence="4" id="KW-0694">RNA-binding</keyword>
<gene>
    <name evidence="8" type="primary">csm2</name>
    <name evidence="8" type="ORF">RBI02_04210</name>
</gene>
<evidence type="ECO:0000256" key="2">
    <source>
        <dbReference type="ARBA" id="ARBA00006896"/>
    </source>
</evidence>
<dbReference type="InterPro" id="IPR010149">
    <property type="entry name" value="CRISPR-assoc_prot_Csm2_III-A"/>
</dbReference>
<proteinExistence type="inferred from homology"/>
<evidence type="ECO:0000313" key="8">
    <source>
        <dbReference type="EMBL" id="MDV3103750.1"/>
    </source>
</evidence>
<dbReference type="GO" id="GO:0051607">
    <property type="term" value="P:defense response to virus"/>
    <property type="evidence" value="ECO:0007669"/>
    <property type="project" value="UniProtKB-KW"/>
</dbReference>
<comment type="similarity">
    <text evidence="2">Belongs to the CRISPR-associated Csm2 family.</text>
</comment>
<evidence type="ECO:0000256" key="4">
    <source>
        <dbReference type="ARBA" id="ARBA00022884"/>
    </source>
</evidence>
<name>A0AAE4NUA1_9EURY</name>
<reference evidence="8 9" key="1">
    <citation type="submission" date="2023-08" db="EMBL/GenBank/DDBJ databases">
        <title>Draft genome sequence of Thermococcus waiotapuensis WT1T, a thermophilic sulphur-dependent archaeon from order Thermococcales.</title>
        <authorList>
            <person name="Manners S.H."/>
            <person name="Carere C.R."/>
            <person name="Dhami M.K."/>
            <person name="Dobson R.C.J."/>
            <person name="Stott M.B."/>
        </authorList>
    </citation>
    <scope>NUCLEOTIDE SEQUENCE [LARGE SCALE GENOMIC DNA]</scope>
    <source>
        <strain evidence="8 9">WT1</strain>
    </source>
</reference>
<evidence type="ECO:0000256" key="6">
    <source>
        <dbReference type="ARBA" id="ARBA00031723"/>
    </source>
</evidence>
<dbReference type="EMBL" id="JAVDZE010000001">
    <property type="protein sequence ID" value="MDV3103750.1"/>
    <property type="molecule type" value="Genomic_DNA"/>
</dbReference>
<comment type="caution">
    <text evidence="8">The sequence shown here is derived from an EMBL/GenBank/DDBJ whole genome shotgun (WGS) entry which is preliminary data.</text>
</comment>
<feature type="region of interest" description="Disordered" evidence="7">
    <location>
        <begin position="1"/>
        <end position="22"/>
    </location>
</feature>